<evidence type="ECO:0000256" key="2">
    <source>
        <dbReference type="ARBA" id="ARBA00004167"/>
    </source>
</evidence>
<evidence type="ECO:0000256" key="4">
    <source>
        <dbReference type="ARBA" id="ARBA00022617"/>
    </source>
</evidence>
<dbReference type="AlphaFoldDB" id="A0A7J8UAM1"/>
<evidence type="ECO:0000313" key="13">
    <source>
        <dbReference type="Proteomes" id="UP000593573"/>
    </source>
</evidence>
<comment type="similarity">
    <text evidence="3">Belongs to the cytochrome P450 family.</text>
</comment>
<sequence length="172" mass="19450">MRPAIIASVETMLKKWKGQVGKEIEVFHEFKLLTSEVISRTAFGSSYLEGEKIFEMLNKLSIVLSRNLSNTGIPFKLQKPADMLEAEELAKGIQDYLVDECKTFYFAGQDTVNSLLAWMVLLLASHGDWQEKARREVIEIFGNQYPNSEGLSKLKIVSKLSNPFNTLCIPCI</sequence>
<evidence type="ECO:0000313" key="12">
    <source>
        <dbReference type="EMBL" id="MBA0647538.1"/>
    </source>
</evidence>
<comment type="cofactor">
    <cofactor evidence="1">
        <name>heme</name>
        <dbReference type="ChEBI" id="CHEBI:30413"/>
    </cofactor>
</comment>
<organism evidence="12 13">
    <name type="scientific">Gossypium klotzschianum</name>
    <dbReference type="NCBI Taxonomy" id="34286"/>
    <lineage>
        <taxon>Eukaryota</taxon>
        <taxon>Viridiplantae</taxon>
        <taxon>Streptophyta</taxon>
        <taxon>Embryophyta</taxon>
        <taxon>Tracheophyta</taxon>
        <taxon>Spermatophyta</taxon>
        <taxon>Magnoliopsida</taxon>
        <taxon>eudicotyledons</taxon>
        <taxon>Gunneridae</taxon>
        <taxon>Pentapetalae</taxon>
        <taxon>rosids</taxon>
        <taxon>malvids</taxon>
        <taxon>Malvales</taxon>
        <taxon>Malvaceae</taxon>
        <taxon>Malvoideae</taxon>
        <taxon>Gossypium</taxon>
    </lineage>
</organism>
<keyword evidence="10" id="KW-0503">Monooxygenase</keyword>
<evidence type="ECO:0000256" key="11">
    <source>
        <dbReference type="ARBA" id="ARBA00023136"/>
    </source>
</evidence>
<dbReference type="OrthoDB" id="1470350at2759"/>
<keyword evidence="7" id="KW-1133">Transmembrane helix</keyword>
<dbReference type="GO" id="GO:0004497">
    <property type="term" value="F:monooxygenase activity"/>
    <property type="evidence" value="ECO:0007669"/>
    <property type="project" value="UniProtKB-KW"/>
</dbReference>
<keyword evidence="11" id="KW-0472">Membrane</keyword>
<dbReference type="Pfam" id="PF00067">
    <property type="entry name" value="p450"/>
    <property type="match status" value="1"/>
</dbReference>
<keyword evidence="8" id="KW-0560">Oxidoreductase</keyword>
<reference evidence="12 13" key="1">
    <citation type="journal article" date="2019" name="Genome Biol. Evol.">
        <title>Insights into the evolution of the New World diploid cottons (Gossypium, subgenus Houzingenia) based on genome sequencing.</title>
        <authorList>
            <person name="Grover C.E."/>
            <person name="Arick M.A. 2nd"/>
            <person name="Thrash A."/>
            <person name="Conover J.L."/>
            <person name="Sanders W.S."/>
            <person name="Peterson D.G."/>
            <person name="Frelichowski J.E."/>
            <person name="Scheffler J.A."/>
            <person name="Scheffler B.E."/>
            <person name="Wendel J.F."/>
        </authorList>
    </citation>
    <scope>NUCLEOTIDE SEQUENCE [LARGE SCALE GENOMIC DNA]</scope>
    <source>
        <strain evidence="12">57</strain>
        <tissue evidence="12">Leaf</tissue>
    </source>
</reference>
<evidence type="ECO:0008006" key="14">
    <source>
        <dbReference type="Google" id="ProtNLM"/>
    </source>
</evidence>
<evidence type="ECO:0000256" key="1">
    <source>
        <dbReference type="ARBA" id="ARBA00001971"/>
    </source>
</evidence>
<dbReference type="PANTHER" id="PTHR24282">
    <property type="entry name" value="CYTOCHROME P450 FAMILY MEMBER"/>
    <property type="match status" value="1"/>
</dbReference>
<evidence type="ECO:0000256" key="5">
    <source>
        <dbReference type="ARBA" id="ARBA00022692"/>
    </source>
</evidence>
<keyword evidence="5" id="KW-0812">Transmembrane</keyword>
<dbReference type="Gene3D" id="1.10.630.10">
    <property type="entry name" value="Cytochrome P450"/>
    <property type="match status" value="1"/>
</dbReference>
<evidence type="ECO:0000256" key="9">
    <source>
        <dbReference type="ARBA" id="ARBA00023004"/>
    </source>
</evidence>
<comment type="subcellular location">
    <subcellularLocation>
        <location evidence="2">Membrane</location>
        <topology evidence="2">Single-pass membrane protein</topology>
    </subcellularLocation>
</comment>
<dbReference type="EMBL" id="JABFAB010000005">
    <property type="protein sequence ID" value="MBA0647538.1"/>
    <property type="molecule type" value="Genomic_DNA"/>
</dbReference>
<keyword evidence="9" id="KW-0408">Iron</keyword>
<keyword evidence="6" id="KW-0479">Metal-binding</keyword>
<evidence type="ECO:0000256" key="8">
    <source>
        <dbReference type="ARBA" id="ARBA00023002"/>
    </source>
</evidence>
<evidence type="ECO:0000256" key="7">
    <source>
        <dbReference type="ARBA" id="ARBA00022989"/>
    </source>
</evidence>
<dbReference type="SUPFAM" id="SSF48264">
    <property type="entry name" value="Cytochrome P450"/>
    <property type="match status" value="1"/>
</dbReference>
<dbReference type="GO" id="GO:0020037">
    <property type="term" value="F:heme binding"/>
    <property type="evidence" value="ECO:0007669"/>
    <property type="project" value="InterPro"/>
</dbReference>
<dbReference type="GO" id="GO:0016020">
    <property type="term" value="C:membrane"/>
    <property type="evidence" value="ECO:0007669"/>
    <property type="project" value="UniProtKB-SubCell"/>
</dbReference>
<evidence type="ECO:0000256" key="10">
    <source>
        <dbReference type="ARBA" id="ARBA00023033"/>
    </source>
</evidence>
<dbReference type="InterPro" id="IPR001128">
    <property type="entry name" value="Cyt_P450"/>
</dbReference>
<evidence type="ECO:0000256" key="6">
    <source>
        <dbReference type="ARBA" id="ARBA00022723"/>
    </source>
</evidence>
<dbReference type="PANTHER" id="PTHR24282:SF226">
    <property type="entry name" value="CYTOCHROME P450 CYP749A22-LIKE"/>
    <property type="match status" value="1"/>
</dbReference>
<proteinExistence type="inferred from homology"/>
<accession>A0A7J8UAM1</accession>
<dbReference type="InterPro" id="IPR036396">
    <property type="entry name" value="Cyt_P450_sf"/>
</dbReference>
<dbReference type="Proteomes" id="UP000593573">
    <property type="component" value="Unassembled WGS sequence"/>
</dbReference>
<comment type="caution">
    <text evidence="12">The sequence shown here is derived from an EMBL/GenBank/DDBJ whole genome shotgun (WGS) entry which is preliminary data.</text>
</comment>
<keyword evidence="4" id="KW-0349">Heme</keyword>
<gene>
    <name evidence="12" type="ORF">Goklo_015392</name>
</gene>
<protein>
    <recommendedName>
        <fullName evidence="14">Cytochrome P450</fullName>
    </recommendedName>
</protein>
<keyword evidence="13" id="KW-1185">Reference proteome</keyword>
<name>A0A7J8UAM1_9ROSI</name>
<dbReference type="GO" id="GO:0016705">
    <property type="term" value="F:oxidoreductase activity, acting on paired donors, with incorporation or reduction of molecular oxygen"/>
    <property type="evidence" value="ECO:0007669"/>
    <property type="project" value="InterPro"/>
</dbReference>
<dbReference type="GO" id="GO:0005506">
    <property type="term" value="F:iron ion binding"/>
    <property type="evidence" value="ECO:0007669"/>
    <property type="project" value="InterPro"/>
</dbReference>
<dbReference type="InterPro" id="IPR050665">
    <property type="entry name" value="Cytochrome_P450_Monooxygen"/>
</dbReference>
<evidence type="ECO:0000256" key="3">
    <source>
        <dbReference type="ARBA" id="ARBA00010617"/>
    </source>
</evidence>